<dbReference type="GO" id="GO:0005929">
    <property type="term" value="C:cilium"/>
    <property type="evidence" value="ECO:0007669"/>
    <property type="project" value="TreeGrafter"/>
</dbReference>
<dbReference type="InterPro" id="IPR040467">
    <property type="entry name" value="CCDC66_dom"/>
</dbReference>
<evidence type="ECO:0000256" key="1">
    <source>
        <dbReference type="SAM" id="Coils"/>
    </source>
</evidence>
<keyword evidence="6" id="KW-1185">Reference proteome</keyword>
<feature type="region of interest" description="Disordered" evidence="2">
    <location>
        <begin position="741"/>
        <end position="930"/>
    </location>
</feature>
<feature type="region of interest" description="Disordered" evidence="2">
    <location>
        <begin position="441"/>
        <end position="470"/>
    </location>
</feature>
<feature type="region of interest" description="Disordered" evidence="2">
    <location>
        <begin position="485"/>
        <end position="522"/>
    </location>
</feature>
<feature type="domain" description="CCDC66" evidence="4">
    <location>
        <begin position="350"/>
        <end position="449"/>
    </location>
</feature>
<feature type="signal peptide" evidence="3">
    <location>
        <begin position="1"/>
        <end position="18"/>
    </location>
</feature>
<gene>
    <name evidence="5" type="ORF">V5799_028453</name>
</gene>
<accession>A0AAQ4DCT9</accession>
<dbReference type="Proteomes" id="UP001321473">
    <property type="component" value="Unassembled WGS sequence"/>
</dbReference>
<dbReference type="AlphaFoldDB" id="A0AAQ4DCT9"/>
<feature type="compositionally biased region" description="Basic and acidic residues" evidence="2">
    <location>
        <begin position="287"/>
        <end position="298"/>
    </location>
</feature>
<evidence type="ECO:0000256" key="2">
    <source>
        <dbReference type="SAM" id="MobiDB-lite"/>
    </source>
</evidence>
<proteinExistence type="predicted"/>
<keyword evidence="1" id="KW-0175">Coiled coil</keyword>
<dbReference type="GO" id="GO:0005874">
    <property type="term" value="C:microtubule"/>
    <property type="evidence" value="ECO:0007669"/>
    <property type="project" value="TreeGrafter"/>
</dbReference>
<feature type="compositionally biased region" description="Low complexity" evidence="2">
    <location>
        <begin position="823"/>
        <end position="833"/>
    </location>
</feature>
<dbReference type="GO" id="GO:0060271">
    <property type="term" value="P:cilium assembly"/>
    <property type="evidence" value="ECO:0007669"/>
    <property type="project" value="TreeGrafter"/>
</dbReference>
<evidence type="ECO:0000313" key="5">
    <source>
        <dbReference type="EMBL" id="KAK8760279.1"/>
    </source>
</evidence>
<feature type="compositionally biased region" description="Polar residues" evidence="2">
    <location>
        <begin position="485"/>
        <end position="509"/>
    </location>
</feature>
<dbReference type="EMBL" id="JARKHS020032322">
    <property type="protein sequence ID" value="KAK8760279.1"/>
    <property type="molecule type" value="Genomic_DNA"/>
</dbReference>
<feature type="region of interest" description="Disordered" evidence="2">
    <location>
        <begin position="287"/>
        <end position="349"/>
    </location>
</feature>
<keyword evidence="3" id="KW-0732">Signal</keyword>
<feature type="compositionally biased region" description="Polar residues" evidence="2">
    <location>
        <begin position="144"/>
        <end position="157"/>
    </location>
</feature>
<feature type="region of interest" description="Disordered" evidence="2">
    <location>
        <begin position="45"/>
        <end position="65"/>
    </location>
</feature>
<comment type="caution">
    <text evidence="5">The sequence shown here is derived from an EMBL/GenBank/DDBJ whole genome shotgun (WGS) entry which is preliminary data.</text>
</comment>
<feature type="compositionally biased region" description="Basic and acidic residues" evidence="2">
    <location>
        <begin position="876"/>
        <end position="887"/>
    </location>
</feature>
<reference evidence="5 6" key="1">
    <citation type="journal article" date="2023" name="Arcadia Sci">
        <title>De novo assembly of a long-read Amblyomma americanum tick genome.</title>
        <authorList>
            <person name="Chou S."/>
            <person name="Poskanzer K.E."/>
            <person name="Rollins M."/>
            <person name="Thuy-Boun P.S."/>
        </authorList>
    </citation>
    <scope>NUCLEOTIDE SEQUENCE [LARGE SCALE GENOMIC DNA]</scope>
    <source>
        <strain evidence="5">F_SG_1</strain>
        <tissue evidence="5">Salivary glands</tissue>
    </source>
</reference>
<dbReference type="GO" id="GO:0008017">
    <property type="term" value="F:microtubule binding"/>
    <property type="evidence" value="ECO:0007669"/>
    <property type="project" value="TreeGrafter"/>
</dbReference>
<organism evidence="5 6">
    <name type="scientific">Amblyomma americanum</name>
    <name type="common">Lone star tick</name>
    <dbReference type="NCBI Taxonomy" id="6943"/>
    <lineage>
        <taxon>Eukaryota</taxon>
        <taxon>Metazoa</taxon>
        <taxon>Ecdysozoa</taxon>
        <taxon>Arthropoda</taxon>
        <taxon>Chelicerata</taxon>
        <taxon>Arachnida</taxon>
        <taxon>Acari</taxon>
        <taxon>Parasitiformes</taxon>
        <taxon>Ixodida</taxon>
        <taxon>Ixodoidea</taxon>
        <taxon>Ixodidae</taxon>
        <taxon>Amblyomminae</taxon>
        <taxon>Amblyomma</taxon>
    </lineage>
</organism>
<dbReference type="PANTHER" id="PTHR22736:SF2">
    <property type="entry name" value="COILED-COIL DOMAIN-CONTAINING PROTEIN 66"/>
    <property type="match status" value="1"/>
</dbReference>
<feature type="compositionally biased region" description="Polar residues" evidence="2">
    <location>
        <begin position="328"/>
        <end position="347"/>
    </location>
</feature>
<dbReference type="Pfam" id="PF15236">
    <property type="entry name" value="CCDC66"/>
    <property type="match status" value="1"/>
</dbReference>
<name>A0AAQ4DCT9_AMBAM</name>
<protein>
    <recommendedName>
        <fullName evidence="4">CCDC66 domain-containing protein</fullName>
    </recommendedName>
</protein>
<feature type="region of interest" description="Disordered" evidence="2">
    <location>
        <begin position="213"/>
        <end position="237"/>
    </location>
</feature>
<dbReference type="InterPro" id="IPR039183">
    <property type="entry name" value="CCD66"/>
</dbReference>
<feature type="region of interest" description="Disordered" evidence="2">
    <location>
        <begin position="129"/>
        <end position="157"/>
    </location>
</feature>
<feature type="compositionally biased region" description="Polar residues" evidence="2">
    <location>
        <begin position="456"/>
        <end position="470"/>
    </location>
</feature>
<evidence type="ECO:0000256" key="3">
    <source>
        <dbReference type="SAM" id="SignalP"/>
    </source>
</evidence>
<dbReference type="PANTHER" id="PTHR22736">
    <property type="entry name" value="COILED-COIL DOMAIN-CONTAINING PROTEIN 66"/>
    <property type="match status" value="1"/>
</dbReference>
<feature type="chain" id="PRO_5042883875" description="CCDC66 domain-containing protein" evidence="3">
    <location>
        <begin position="19"/>
        <end position="968"/>
    </location>
</feature>
<sequence length="968" mass="107464">MNNIGYLVFLLAPDVVLAVPDEFSCPYEHLVSVFSSALSMFPGNESRNEFPSSEPAHWGPKTSAGSEDVITLTKSQLQKLLRALEAQDSSDTISTAAVPTITSALNKLPISGDDCLPNWVRRNSTVACGGEQSTEPTLTGFPQRLSNSHPDLGTASSRPFSKLAQKQRQWERERAEMQDWNPWGRPGGGAPRCQPVAAVPPRTDAQVLRVQATTAASSTGAYPSRVPSPPSLPQLPLNGRGMSPTLVRRVPPYLRSQLPFGPSYDMQEGEKEEAKRRWLQELECQREESQRRRLENRHASLSNGSCWADSESLGSDKATRPGEDCSDSGWSVSRGQGYQPSLSSKMSASDEKRIKALEYQRAIQAQMQEKQQRLRAEREARIREEREQERRLEEDRRKLELEYQEEQRRIREKKEHEEKTRLLLIAKMQQAAAEAEAFRKAKRSQKLHQMSPPVQLGQQSSSFETTGSVDADFSTSLERISSSMAGMSNIGSEDQTDLSTQRNISSAGMPSQAVPLSASQPQARPTYTLATPAATVRPSLRGGDSDMVAGPKAQREVCCQTDGSLSASVCSSRCSLLSSAGMVEVNPYIENRVLTPTKVRIAQHALLRSRQHHCREFGIQTDISLPCGWNHSILCDNRVQFTQEFENRSSLREFPPYTSAVRRLQHSLPLRGIHRNGSSYTPCENVRDAGATRQTPMATAKGRVTDALPATIARSSAQRLQELRRQHCERESGARRLRAVSQFSSQVGRGGVAERNRGRAPVRATGQVPIRFEEEAIHNTSQSEEEDSTIHDSSGHRPIQSPPVPALRDKLLLPSPRTDHNVSNAANSSSEAATTPGKCHETPPASRKRWRRQEVYVPQHPIGEAASPKQSPPNRGKVDSTPVRDHQPLGIVERQRSVSVSGARRSQSPSPDRRPQRSSSQDPLVHPELVTGCPTRRQDKILQQLFTLRQGLLIKQREMESHLVKVKP</sequence>
<feature type="coiled-coil region" evidence="1">
    <location>
        <begin position="360"/>
        <end position="416"/>
    </location>
</feature>
<evidence type="ECO:0000259" key="4">
    <source>
        <dbReference type="Pfam" id="PF15236"/>
    </source>
</evidence>
<evidence type="ECO:0000313" key="6">
    <source>
        <dbReference type="Proteomes" id="UP001321473"/>
    </source>
</evidence>